<protein>
    <recommendedName>
        <fullName evidence="4">DUF3619 family protein</fullName>
    </recommendedName>
</protein>
<name>A0AAV3XDU6_9CYAN</name>
<dbReference type="EMBL" id="BLAY01000042">
    <property type="protein sequence ID" value="GET38275.1"/>
    <property type="molecule type" value="Genomic_DNA"/>
</dbReference>
<accession>A0AAV3XDU6</accession>
<feature type="region of interest" description="Disordered" evidence="1">
    <location>
        <begin position="96"/>
        <end position="128"/>
    </location>
</feature>
<keyword evidence="3" id="KW-1185">Reference proteome</keyword>
<gene>
    <name evidence="2" type="ORF">MiSe_30310</name>
</gene>
<evidence type="ECO:0000313" key="3">
    <source>
        <dbReference type="Proteomes" id="UP001050975"/>
    </source>
</evidence>
<evidence type="ECO:0000256" key="1">
    <source>
        <dbReference type="SAM" id="MobiDB-lite"/>
    </source>
</evidence>
<proteinExistence type="predicted"/>
<evidence type="ECO:0008006" key="4">
    <source>
        <dbReference type="Google" id="ProtNLM"/>
    </source>
</evidence>
<dbReference type="Proteomes" id="UP001050975">
    <property type="component" value="Unassembled WGS sequence"/>
</dbReference>
<dbReference type="RefSeq" id="WP_226581237.1">
    <property type="nucleotide sequence ID" value="NZ_BLAY01000042.1"/>
</dbReference>
<comment type="caution">
    <text evidence="2">The sequence shown here is derived from an EMBL/GenBank/DDBJ whole genome shotgun (WGS) entry which is preliminary data.</text>
</comment>
<reference evidence="2" key="1">
    <citation type="submission" date="2019-10" db="EMBL/GenBank/DDBJ databases">
        <title>Draft genome sequece of Microseira wollei NIES-4236.</title>
        <authorList>
            <person name="Yamaguchi H."/>
            <person name="Suzuki S."/>
            <person name="Kawachi M."/>
        </authorList>
    </citation>
    <scope>NUCLEOTIDE SEQUENCE</scope>
    <source>
        <strain evidence="2">NIES-4236</strain>
    </source>
</reference>
<evidence type="ECO:0000313" key="2">
    <source>
        <dbReference type="EMBL" id="GET38275.1"/>
    </source>
</evidence>
<sequence length="128" mass="14215">MSHPPKDSDRLVDFLRQHRPVPPSPAPDLEERIMTAVAASPHAKTFPHRRLWLIPSAIAATLLIAWGSTSLHQQPKPSAAELASLEAFLENTWQDVGGSSEARDTELDEFDPSNWSNSDQRSSDLIHD</sequence>
<dbReference type="AlphaFoldDB" id="A0AAV3XDU6"/>
<organism evidence="2 3">
    <name type="scientific">Microseira wollei NIES-4236</name>
    <dbReference type="NCBI Taxonomy" id="2530354"/>
    <lineage>
        <taxon>Bacteria</taxon>
        <taxon>Bacillati</taxon>
        <taxon>Cyanobacteriota</taxon>
        <taxon>Cyanophyceae</taxon>
        <taxon>Oscillatoriophycideae</taxon>
        <taxon>Aerosakkonematales</taxon>
        <taxon>Aerosakkonemataceae</taxon>
        <taxon>Microseira</taxon>
    </lineage>
</organism>